<comment type="function">
    <text evidence="2">The glycine cleavage system catalyzes the degradation of glycine. The P protein binds the alpha-amino group of glycine through its pyridoxal phosphate cofactor; CO(2) is released and the remaining methylamine moiety is then transferred to the lipoamide cofactor of the H protein.</text>
</comment>
<dbReference type="AlphaFoldDB" id="A0A8J2BKF1"/>
<evidence type="ECO:0000256" key="9">
    <source>
        <dbReference type="PIRSR" id="PIRSR603437-50"/>
    </source>
</evidence>
<dbReference type="Gene3D" id="3.40.640.10">
    <property type="entry name" value="Type I PLP-dependent aspartate aminotransferase-like (Major domain)"/>
    <property type="match status" value="2"/>
</dbReference>
<evidence type="ECO:0000256" key="5">
    <source>
        <dbReference type="ARBA" id="ARBA00012134"/>
    </source>
</evidence>
<comment type="similarity">
    <text evidence="3">Belongs to the GcvP family.</text>
</comment>
<dbReference type="InterPro" id="IPR049315">
    <property type="entry name" value="GDC-P_N"/>
</dbReference>
<dbReference type="FunFam" id="3.40.640.10:FF:000224">
    <property type="entry name" value="Probable glycine dehydrogenase (decarboxylating) subunit 2"/>
    <property type="match status" value="1"/>
</dbReference>
<dbReference type="GO" id="GO:0005960">
    <property type="term" value="C:glycine cleavage complex"/>
    <property type="evidence" value="ECO:0007669"/>
    <property type="project" value="TreeGrafter"/>
</dbReference>
<evidence type="ECO:0000256" key="2">
    <source>
        <dbReference type="ARBA" id="ARBA00003788"/>
    </source>
</evidence>
<dbReference type="EMBL" id="CAJNOB010000012">
    <property type="protein sequence ID" value="CAF0696050.1"/>
    <property type="molecule type" value="Genomic_DNA"/>
</dbReference>
<comment type="cofactor">
    <cofactor evidence="1 9">
        <name>pyridoxal 5'-phosphate</name>
        <dbReference type="ChEBI" id="CHEBI:597326"/>
    </cofactor>
</comment>
<dbReference type="NCBIfam" id="TIGR00461">
    <property type="entry name" value="gcvP"/>
    <property type="match status" value="1"/>
</dbReference>
<dbReference type="GO" id="GO:0004375">
    <property type="term" value="F:glycine dehydrogenase (decarboxylating) activity"/>
    <property type="evidence" value="ECO:0007669"/>
    <property type="project" value="UniProtKB-EC"/>
</dbReference>
<comment type="subunit">
    <text evidence="4">The glycine cleavage system is composed of four proteins: P, T, L and H.</text>
</comment>
<evidence type="ECO:0000256" key="1">
    <source>
        <dbReference type="ARBA" id="ARBA00001933"/>
    </source>
</evidence>
<dbReference type="InterPro" id="IPR049316">
    <property type="entry name" value="GDC-P_C"/>
</dbReference>
<comment type="caution">
    <text evidence="12">The sequence shown here is derived from an EMBL/GenBank/DDBJ whole genome shotgun (WGS) entry which is preliminary data.</text>
</comment>
<sequence>MQSGSQSSSSCAWEALSLSGTPIPGLETDVLPLLEALGFSSLAQFEEAVIPAEVRTRHVFLLPQPLTEDQAKERIGQLAAQNRPFRSLAGLGYRHCQMPEWLRRHVWENIYWYSPYTPYQAEISQGRLEALFIFQTFVAELTHMEVANASLLDEASASAEAMLFCYRIAQDPRRKQFFASSECLPQTLAVLQNRAEALSWEVVIDDPFRTRLREEWFGALLPYPTVRGTIFDYRPWVQEAQKKGIRVGFACDPLALTILLPPGAMGADVVVGTTQRLGLPLFYGGPHAAFFSTRRAFLRSVPGRIVGLSRDLFGNPAFRLALQTREQHIRREKATSNICTAQVLPAIATAFYVLYHGREGLQKLARKCHLLARVVARAIGKDPRYRVDPGPYFDTLAITTTPERAEHVRKHAFDRGLFLGQRETRETGEILVAFDETVDTGVLETLLDVFLEGNLERDAWKLPRLWEEVTEDLPAELLRKESFCEQAIFRQYRTEAQLVRYIHSLAQKDYSLVHGLIPLGSCTMKWTPAACLVASRWEGFATPHPAIPLDWQEGYQELVAELEHWLCELTGFSSFTFQPNAGSQGELAGLLAIRRYHEHRGESHRKLCLIPDSAHGTNFASARLAGFDVVTLPSDKRGCLDREAWKQAIAQYGEKLGALMVTYPTTHGIFEESMTRLVQDVHEHGGLVYWDGANMNAILGLCRPAELGMDVGQLNLHKTFGIPHGGGGPGAGPVGAIAHVAPYLPSHPWDRRSDRKGGALVSSPLGNASLLPIVWVYLSLLGKEGVRKVSLTAILHANYVASRLDPYFPVLFRGPGGWVAHECVLDVRPWREAAGVGPEDIARRLMDYGFHAPTISWPVPGALMIEPTETETKEELDRFCEAMISIHTELVEIAQGKLDREDHPLRWAPHTAAMVTQERWEHSYDRKRGAFPLPWVALRKFWPAVGRIDHVYGDRFPVVRW</sequence>
<dbReference type="Pfam" id="PF02347">
    <property type="entry name" value="GDC-P"/>
    <property type="match status" value="1"/>
</dbReference>
<keyword evidence="13" id="KW-1185">Reference proteome</keyword>
<feature type="modified residue" description="N6-(pyridoxal phosphate)lysine" evidence="9">
    <location>
        <position position="718"/>
    </location>
</feature>
<dbReference type="Gene3D" id="3.90.1150.10">
    <property type="entry name" value="Aspartate Aminotransferase, domain 1"/>
    <property type="match status" value="2"/>
</dbReference>
<protein>
    <recommendedName>
        <fullName evidence="5">glycine dehydrogenase (aminomethyl-transferring)</fullName>
        <ecNumber evidence="5">1.4.4.2</ecNumber>
    </recommendedName>
</protein>
<dbReference type="InterPro" id="IPR020581">
    <property type="entry name" value="GDC_P"/>
</dbReference>
<evidence type="ECO:0000256" key="4">
    <source>
        <dbReference type="ARBA" id="ARBA00011690"/>
    </source>
</evidence>
<evidence type="ECO:0000256" key="7">
    <source>
        <dbReference type="ARBA" id="ARBA00023002"/>
    </source>
</evidence>
<dbReference type="PANTHER" id="PTHR11773:SF1">
    <property type="entry name" value="GLYCINE DEHYDROGENASE (DECARBOXYLATING), MITOCHONDRIAL"/>
    <property type="match status" value="1"/>
</dbReference>
<dbReference type="GO" id="GO:0030170">
    <property type="term" value="F:pyridoxal phosphate binding"/>
    <property type="evidence" value="ECO:0007669"/>
    <property type="project" value="TreeGrafter"/>
</dbReference>
<evidence type="ECO:0000259" key="10">
    <source>
        <dbReference type="Pfam" id="PF02347"/>
    </source>
</evidence>
<dbReference type="GO" id="GO:0019464">
    <property type="term" value="P:glycine decarboxylation via glycine cleavage system"/>
    <property type="evidence" value="ECO:0007669"/>
    <property type="project" value="TreeGrafter"/>
</dbReference>
<name>A0A8J2BKF1_9BACT</name>
<dbReference type="Pfam" id="PF21478">
    <property type="entry name" value="GcvP2_C"/>
    <property type="match status" value="1"/>
</dbReference>
<dbReference type="EC" id="1.4.4.2" evidence="5"/>
<evidence type="ECO:0000313" key="12">
    <source>
        <dbReference type="EMBL" id="CAF0696050.1"/>
    </source>
</evidence>
<feature type="domain" description="Glycine cleavage system P-protein N-terminal" evidence="10">
    <location>
        <begin position="24"/>
        <end position="450"/>
    </location>
</feature>
<evidence type="ECO:0000256" key="8">
    <source>
        <dbReference type="ARBA" id="ARBA00049026"/>
    </source>
</evidence>
<dbReference type="InterPro" id="IPR003437">
    <property type="entry name" value="GcvP"/>
</dbReference>
<comment type="catalytic activity">
    <reaction evidence="8">
        <text>N(6)-[(R)-lipoyl]-L-lysyl-[glycine-cleavage complex H protein] + glycine + H(+) = N(6)-[(R)-S(8)-aminomethyldihydrolipoyl]-L-lysyl-[glycine-cleavage complex H protein] + CO2</text>
        <dbReference type="Rhea" id="RHEA:24304"/>
        <dbReference type="Rhea" id="RHEA-COMP:10494"/>
        <dbReference type="Rhea" id="RHEA-COMP:10495"/>
        <dbReference type="ChEBI" id="CHEBI:15378"/>
        <dbReference type="ChEBI" id="CHEBI:16526"/>
        <dbReference type="ChEBI" id="CHEBI:57305"/>
        <dbReference type="ChEBI" id="CHEBI:83099"/>
        <dbReference type="ChEBI" id="CHEBI:83143"/>
        <dbReference type="EC" id="1.4.4.2"/>
    </reaction>
</comment>
<reference evidence="12" key="1">
    <citation type="submission" date="2021-02" db="EMBL/GenBank/DDBJ databases">
        <authorList>
            <person name="Cremers G."/>
            <person name="Picone N."/>
        </authorList>
    </citation>
    <scope>NUCLEOTIDE SEQUENCE</scope>
    <source>
        <strain evidence="12">PQ17</strain>
    </source>
</reference>
<keyword evidence="7 12" id="KW-0560">Oxidoreductase</keyword>
<dbReference type="PANTHER" id="PTHR11773">
    <property type="entry name" value="GLYCINE DEHYDROGENASE, DECARBOXYLATING"/>
    <property type="match status" value="1"/>
</dbReference>
<proteinExistence type="inferred from homology"/>
<dbReference type="GO" id="GO:0016594">
    <property type="term" value="F:glycine binding"/>
    <property type="evidence" value="ECO:0007669"/>
    <property type="project" value="TreeGrafter"/>
</dbReference>
<dbReference type="RefSeq" id="WP_174581935.1">
    <property type="nucleotide sequence ID" value="NZ_CAJNOB010000012.1"/>
</dbReference>
<dbReference type="InterPro" id="IPR015424">
    <property type="entry name" value="PyrdxlP-dep_Trfase"/>
</dbReference>
<dbReference type="GO" id="GO:0005829">
    <property type="term" value="C:cytosol"/>
    <property type="evidence" value="ECO:0007669"/>
    <property type="project" value="TreeGrafter"/>
</dbReference>
<evidence type="ECO:0000256" key="6">
    <source>
        <dbReference type="ARBA" id="ARBA00022898"/>
    </source>
</evidence>
<gene>
    <name evidence="12" type="primary">gcvP</name>
    <name evidence="12" type="ORF">MPNT_20099</name>
</gene>
<dbReference type="Proteomes" id="UP000663859">
    <property type="component" value="Unassembled WGS sequence"/>
</dbReference>
<dbReference type="SUPFAM" id="SSF53383">
    <property type="entry name" value="PLP-dependent transferases"/>
    <property type="match status" value="2"/>
</dbReference>
<dbReference type="InterPro" id="IPR015422">
    <property type="entry name" value="PyrdxlP-dep_Trfase_small"/>
</dbReference>
<organism evidence="12 13">
    <name type="scientific">Candidatus Methylacidithermus pantelleriae</name>
    <dbReference type="NCBI Taxonomy" id="2744239"/>
    <lineage>
        <taxon>Bacteria</taxon>
        <taxon>Pseudomonadati</taxon>
        <taxon>Verrucomicrobiota</taxon>
        <taxon>Methylacidiphilae</taxon>
        <taxon>Methylacidiphilales</taxon>
        <taxon>Methylacidiphilaceae</taxon>
        <taxon>Candidatus Methylacidithermus</taxon>
    </lineage>
</organism>
<evidence type="ECO:0000313" key="13">
    <source>
        <dbReference type="Proteomes" id="UP000663859"/>
    </source>
</evidence>
<keyword evidence="6 9" id="KW-0663">Pyridoxal phosphate</keyword>
<feature type="domain" description="Glycine dehydrogenase C-terminal" evidence="11">
    <location>
        <begin position="791"/>
        <end position="910"/>
    </location>
</feature>
<accession>A0A8J2BKF1</accession>
<evidence type="ECO:0000256" key="3">
    <source>
        <dbReference type="ARBA" id="ARBA00010756"/>
    </source>
</evidence>
<evidence type="ECO:0000259" key="11">
    <source>
        <dbReference type="Pfam" id="PF21478"/>
    </source>
</evidence>
<dbReference type="InterPro" id="IPR015421">
    <property type="entry name" value="PyrdxlP-dep_Trfase_major"/>
</dbReference>